<dbReference type="RefSeq" id="XP_002903407.1">
    <property type="nucleotide sequence ID" value="XM_002903361.1"/>
</dbReference>
<organism evidence="1 2">
    <name type="scientific">Phytophthora infestans (strain T30-4)</name>
    <name type="common">Potato late blight agent</name>
    <dbReference type="NCBI Taxonomy" id="403677"/>
    <lineage>
        <taxon>Eukaryota</taxon>
        <taxon>Sar</taxon>
        <taxon>Stramenopiles</taxon>
        <taxon>Oomycota</taxon>
        <taxon>Peronosporomycetes</taxon>
        <taxon>Peronosporales</taxon>
        <taxon>Peronosporaceae</taxon>
        <taxon>Phytophthora</taxon>
    </lineage>
</organism>
<evidence type="ECO:0000313" key="2">
    <source>
        <dbReference type="Proteomes" id="UP000006643"/>
    </source>
</evidence>
<dbReference type="VEuPathDB" id="FungiDB:PITG_09076"/>
<dbReference type="GeneID" id="9470426"/>
<dbReference type="Proteomes" id="UP000006643">
    <property type="component" value="Unassembled WGS sequence"/>
</dbReference>
<dbReference type="AlphaFoldDB" id="D0NBM8"/>
<proteinExistence type="predicted"/>
<keyword evidence="2" id="KW-1185">Reference proteome</keyword>
<reference evidence="2" key="1">
    <citation type="journal article" date="2009" name="Nature">
        <title>Genome sequence and analysis of the Irish potato famine pathogen Phytophthora infestans.</title>
        <authorList>
            <consortium name="The Broad Institute Genome Sequencing Platform"/>
            <person name="Haas B.J."/>
            <person name="Kamoun S."/>
            <person name="Zody M.C."/>
            <person name="Jiang R.H."/>
            <person name="Handsaker R.E."/>
            <person name="Cano L.M."/>
            <person name="Grabherr M."/>
            <person name="Kodira C.D."/>
            <person name="Raffaele S."/>
            <person name="Torto-Alalibo T."/>
            <person name="Bozkurt T.O."/>
            <person name="Ah-Fong A.M."/>
            <person name="Alvarado L."/>
            <person name="Anderson V.L."/>
            <person name="Armstrong M.R."/>
            <person name="Avrova A."/>
            <person name="Baxter L."/>
            <person name="Beynon J."/>
            <person name="Boevink P.C."/>
            <person name="Bollmann S.R."/>
            <person name="Bos J.I."/>
            <person name="Bulone V."/>
            <person name="Cai G."/>
            <person name="Cakir C."/>
            <person name="Carrington J.C."/>
            <person name="Chawner M."/>
            <person name="Conti L."/>
            <person name="Costanzo S."/>
            <person name="Ewan R."/>
            <person name="Fahlgren N."/>
            <person name="Fischbach M.A."/>
            <person name="Fugelstad J."/>
            <person name="Gilroy E.M."/>
            <person name="Gnerre S."/>
            <person name="Green P.J."/>
            <person name="Grenville-Briggs L.J."/>
            <person name="Griffith J."/>
            <person name="Grunwald N.J."/>
            <person name="Horn K."/>
            <person name="Horner N.R."/>
            <person name="Hu C.H."/>
            <person name="Huitema E."/>
            <person name="Jeong D.H."/>
            <person name="Jones A.M."/>
            <person name="Jones J.D."/>
            <person name="Jones R.W."/>
            <person name="Karlsson E.K."/>
            <person name="Kunjeti S.G."/>
            <person name="Lamour K."/>
            <person name="Liu Z."/>
            <person name="Ma L."/>
            <person name="Maclean D."/>
            <person name="Chibucos M.C."/>
            <person name="McDonald H."/>
            <person name="McWalters J."/>
            <person name="Meijer H.J."/>
            <person name="Morgan W."/>
            <person name="Morris P.F."/>
            <person name="Munro C.A."/>
            <person name="O'Neill K."/>
            <person name="Ospina-Giraldo M."/>
            <person name="Pinzon A."/>
            <person name="Pritchard L."/>
            <person name="Ramsahoye B."/>
            <person name="Ren Q."/>
            <person name="Restrepo S."/>
            <person name="Roy S."/>
            <person name="Sadanandom A."/>
            <person name="Savidor A."/>
            <person name="Schornack S."/>
            <person name="Schwartz D.C."/>
            <person name="Schumann U.D."/>
            <person name="Schwessinger B."/>
            <person name="Seyer L."/>
            <person name="Sharpe T."/>
            <person name="Silvar C."/>
            <person name="Song J."/>
            <person name="Studholme D.J."/>
            <person name="Sykes S."/>
            <person name="Thines M."/>
            <person name="van de Vondervoort P.J."/>
            <person name="Phuntumart V."/>
            <person name="Wawra S."/>
            <person name="Weide R."/>
            <person name="Win J."/>
            <person name="Young C."/>
            <person name="Zhou S."/>
            <person name="Fry W."/>
            <person name="Meyers B.C."/>
            <person name="van West P."/>
            <person name="Ristaino J."/>
            <person name="Govers F."/>
            <person name="Birch P.R."/>
            <person name="Whisson S.C."/>
            <person name="Judelson H.S."/>
            <person name="Nusbaum C."/>
        </authorList>
    </citation>
    <scope>NUCLEOTIDE SEQUENCE [LARGE SCALE GENOMIC DNA]</scope>
    <source>
        <strain evidence="2">T30-4</strain>
    </source>
</reference>
<dbReference type="OMA" id="RFAPLIC"/>
<accession>D0NBM8</accession>
<sequence length="108" mass="12095">MEQLPDMAPLQNLVEFVVLRPNHLCCNGFLGACNLSHVSCQKAFERFAPLICQPSSFDTADDLSFPTKETIEMCEGKPYRQCFLPGNRPGLFGPKCDPIEEKWLGCRG</sequence>
<gene>
    <name evidence="1" type="ORF">PITG_09076</name>
</gene>
<dbReference type="KEGG" id="pif:PITG_09076"/>
<dbReference type="EMBL" id="DS028131">
    <property type="protein sequence ID" value="EEY55183.1"/>
    <property type="molecule type" value="Genomic_DNA"/>
</dbReference>
<dbReference type="OrthoDB" id="120183at2759"/>
<dbReference type="HOGENOM" id="CLU_2202167_0_0_1"/>
<dbReference type="InParanoid" id="D0NBM8"/>
<protein>
    <submittedName>
        <fullName evidence="1">Uncharacterized protein</fullName>
    </submittedName>
</protein>
<name>D0NBM8_PHYIT</name>
<evidence type="ECO:0000313" key="1">
    <source>
        <dbReference type="EMBL" id="EEY55183.1"/>
    </source>
</evidence>